<feature type="compositionally biased region" description="Low complexity" evidence="1">
    <location>
        <begin position="10"/>
        <end position="19"/>
    </location>
</feature>
<dbReference type="EMBL" id="JAKLTQ010000001">
    <property type="protein sequence ID" value="MCG2621040.1"/>
    <property type="molecule type" value="Genomic_DNA"/>
</dbReference>
<protein>
    <submittedName>
        <fullName evidence="2">DUF3027 domain-containing protein</fullName>
    </submittedName>
</protein>
<evidence type="ECO:0000256" key="1">
    <source>
        <dbReference type="SAM" id="MobiDB-lite"/>
    </source>
</evidence>
<proteinExistence type="predicted"/>
<dbReference type="Proteomes" id="UP001165368">
    <property type="component" value="Unassembled WGS sequence"/>
</dbReference>
<feature type="region of interest" description="Disordered" evidence="1">
    <location>
        <begin position="1"/>
        <end position="20"/>
    </location>
</feature>
<comment type="caution">
    <text evidence="2">The sequence shown here is derived from an EMBL/GenBank/DDBJ whole genome shotgun (WGS) entry which is preliminary data.</text>
</comment>
<dbReference type="Pfam" id="PF11228">
    <property type="entry name" value="DUF3027"/>
    <property type="match status" value="1"/>
</dbReference>
<gene>
    <name evidence="2" type="ORF">LVY72_03825</name>
</gene>
<reference evidence="2" key="1">
    <citation type="submission" date="2022-01" db="EMBL/GenBank/DDBJ databases">
        <authorList>
            <person name="Jo J.-H."/>
            <person name="Im W.-T."/>
        </authorList>
    </citation>
    <scope>NUCLEOTIDE SEQUENCE</scope>
    <source>
        <strain evidence="2">I2-34</strain>
    </source>
</reference>
<feature type="compositionally biased region" description="Acidic residues" evidence="1">
    <location>
        <begin position="132"/>
        <end position="141"/>
    </location>
</feature>
<name>A0ABS9L320_9MICC</name>
<feature type="region of interest" description="Disordered" evidence="1">
    <location>
        <begin position="120"/>
        <end position="172"/>
    </location>
</feature>
<organism evidence="2 3">
    <name type="scientific">Arthrobacter hankyongi</name>
    <dbReference type="NCBI Taxonomy" id="2904801"/>
    <lineage>
        <taxon>Bacteria</taxon>
        <taxon>Bacillati</taxon>
        <taxon>Actinomycetota</taxon>
        <taxon>Actinomycetes</taxon>
        <taxon>Micrococcales</taxon>
        <taxon>Micrococcaceae</taxon>
        <taxon>Arthrobacter</taxon>
    </lineage>
</organism>
<accession>A0ABS9L320</accession>
<dbReference type="InterPro" id="IPR021391">
    <property type="entry name" value="DUF3027"/>
</dbReference>
<evidence type="ECO:0000313" key="2">
    <source>
        <dbReference type="EMBL" id="MCG2621040.1"/>
    </source>
</evidence>
<sequence length="172" mass="18004">MTENPTDLEAGTAPAVPRRPAARRTAKLDAVLAAAVDSARAGVLGVAPAGQVGAHVGAWAEGERLVLHRFEAMLPGYRGWQWYATVARVPRGKQATVCEVGLLPSDDSLLAPEWVPWADRVRPEDVVQSGAEESEVDESDAEPLAGAEPDPAADSAEDSGGDPGQESARDSE</sequence>
<feature type="compositionally biased region" description="Low complexity" evidence="1">
    <location>
        <begin position="145"/>
        <end position="154"/>
    </location>
</feature>
<dbReference type="RefSeq" id="WP_237818115.1">
    <property type="nucleotide sequence ID" value="NZ_JAKLTQ010000001.1"/>
</dbReference>
<keyword evidence="3" id="KW-1185">Reference proteome</keyword>
<evidence type="ECO:0000313" key="3">
    <source>
        <dbReference type="Proteomes" id="UP001165368"/>
    </source>
</evidence>